<dbReference type="InterPro" id="IPR001806">
    <property type="entry name" value="Small_GTPase"/>
</dbReference>
<comment type="caution">
    <text evidence="4">The sequence shown here is derived from an EMBL/GenBank/DDBJ whole genome shotgun (WGS) entry which is preliminary data.</text>
</comment>
<dbReference type="Gene3D" id="3.40.50.300">
    <property type="entry name" value="P-loop containing nucleotide triphosphate hydrolases"/>
    <property type="match status" value="1"/>
</dbReference>
<dbReference type="SMART" id="SM00176">
    <property type="entry name" value="RAN"/>
    <property type="match status" value="1"/>
</dbReference>
<dbReference type="FunFam" id="3.40.50.300:FF:000611">
    <property type="entry name" value="RAB GTPase Vps21/Ypt51, putative"/>
    <property type="match status" value="1"/>
</dbReference>
<dbReference type="Pfam" id="PF00071">
    <property type="entry name" value="Ras"/>
    <property type="match status" value="1"/>
</dbReference>
<gene>
    <name evidence="4" type="ORF">ST47_g4046</name>
</gene>
<keyword evidence="3" id="KW-0472">Membrane</keyword>
<dbReference type="InterPro" id="IPR005225">
    <property type="entry name" value="Small_GTP-bd"/>
</dbReference>
<evidence type="ECO:0000256" key="1">
    <source>
        <dbReference type="ARBA" id="ARBA00022741"/>
    </source>
</evidence>
<accession>A0A163GEM8</accession>
<dbReference type="STRING" id="5454.A0A163GEM8"/>
<protein>
    <submittedName>
        <fullName evidence="4">GTP binding</fullName>
    </submittedName>
</protein>
<keyword evidence="3" id="KW-1133">Transmembrane helix</keyword>
<name>A0A163GEM8_DIDRA</name>
<feature type="region of interest" description="Disordered" evidence="2">
    <location>
        <begin position="132"/>
        <end position="162"/>
    </location>
</feature>
<dbReference type="Proteomes" id="UP000076837">
    <property type="component" value="Unassembled WGS sequence"/>
</dbReference>
<dbReference type="PRINTS" id="PR00449">
    <property type="entry name" value="RASTRNSFRMNG"/>
</dbReference>
<evidence type="ECO:0000313" key="5">
    <source>
        <dbReference type="Proteomes" id="UP000076837"/>
    </source>
</evidence>
<dbReference type="SUPFAM" id="SSF52540">
    <property type="entry name" value="P-loop containing nucleoside triphosphate hydrolases"/>
    <property type="match status" value="1"/>
</dbReference>
<dbReference type="SMART" id="SM00173">
    <property type="entry name" value="RAS"/>
    <property type="match status" value="1"/>
</dbReference>
<dbReference type="PANTHER" id="PTHR47978">
    <property type="match status" value="1"/>
</dbReference>
<feature type="transmembrane region" description="Helical" evidence="3">
    <location>
        <begin position="407"/>
        <end position="433"/>
    </location>
</feature>
<sequence length="547" mass="58631">MADASAQPKPSSSVKLVLLGEAAVGKSSLVMRFVNNDFQENKEPTIGAAFLTQKCNLPTRTIKFEIWDTAGQERFASLAPMYYRNAQAALVVYDITKPSSLTKAQHWVAELHRQASPGIVIALVGNKADLATEGGEESAEDADAAPAVEGEEAADADGTDARRVPIKTAKAYADEESLLFFETSAKTGQNVAEVFTAIANAIPETSLKGPRGVSGQTNLGRQEDARVNLGSARTEGAKEGCAPPHEAHANESPACETSAGLHPDLALIRTCQEEAKTPQCWPPNGTRICIPATDVSFSWPPLYYNETSNVYINYNQRGTPNQTLDHASGELLNTTLVTDMGADGIRDRPYEEAVEIIIHEKWRAFDSLQEIVHQGRTLILVAPDGLTQPSATVPPDNDGPKLAPGTIAGIVFGALIGAILLGMLCFSCCGCVCCGNMGEAERKGIRQQQALREQGEMDDAKLEGVVTVPTRAAARPASIRSDAVRAVEEQSVKQQQLKGVGEGDVAPSFGFRPWSYRGNNISMTPLDAWQETKDHDIQSAVFSPGTK</sequence>
<dbReference type="GO" id="GO:0003924">
    <property type="term" value="F:GTPase activity"/>
    <property type="evidence" value="ECO:0007669"/>
    <property type="project" value="InterPro"/>
</dbReference>
<evidence type="ECO:0000256" key="3">
    <source>
        <dbReference type="SAM" id="Phobius"/>
    </source>
</evidence>
<feature type="region of interest" description="Disordered" evidence="2">
    <location>
        <begin position="235"/>
        <end position="256"/>
    </location>
</feature>
<organism evidence="4 5">
    <name type="scientific">Didymella rabiei</name>
    <name type="common">Chickpea ascochyta blight fungus</name>
    <name type="synonym">Mycosphaerella rabiei</name>
    <dbReference type="NCBI Taxonomy" id="5454"/>
    <lineage>
        <taxon>Eukaryota</taxon>
        <taxon>Fungi</taxon>
        <taxon>Dikarya</taxon>
        <taxon>Ascomycota</taxon>
        <taxon>Pezizomycotina</taxon>
        <taxon>Dothideomycetes</taxon>
        <taxon>Pleosporomycetidae</taxon>
        <taxon>Pleosporales</taxon>
        <taxon>Pleosporineae</taxon>
        <taxon>Didymellaceae</taxon>
        <taxon>Ascochyta</taxon>
    </lineage>
</organism>
<keyword evidence="5" id="KW-1185">Reference proteome</keyword>
<dbReference type="PROSITE" id="PS51419">
    <property type="entry name" value="RAB"/>
    <property type="match status" value="1"/>
</dbReference>
<feature type="compositionally biased region" description="Acidic residues" evidence="2">
    <location>
        <begin position="134"/>
        <end position="158"/>
    </location>
</feature>
<dbReference type="GO" id="GO:0005525">
    <property type="term" value="F:GTP binding"/>
    <property type="evidence" value="ECO:0007669"/>
    <property type="project" value="InterPro"/>
</dbReference>
<dbReference type="PROSITE" id="PS51420">
    <property type="entry name" value="RHO"/>
    <property type="match status" value="1"/>
</dbReference>
<proteinExistence type="predicted"/>
<dbReference type="EMBL" id="JYNV01000152">
    <property type="protein sequence ID" value="KZM24821.1"/>
    <property type="molecule type" value="Genomic_DNA"/>
</dbReference>
<evidence type="ECO:0000256" key="2">
    <source>
        <dbReference type="SAM" id="MobiDB-lite"/>
    </source>
</evidence>
<dbReference type="AlphaFoldDB" id="A0A163GEM8"/>
<dbReference type="SMART" id="SM00175">
    <property type="entry name" value="RAB"/>
    <property type="match status" value="1"/>
</dbReference>
<evidence type="ECO:0000313" key="4">
    <source>
        <dbReference type="EMBL" id="KZM24821.1"/>
    </source>
</evidence>
<keyword evidence="1" id="KW-0547">Nucleotide-binding</keyword>
<dbReference type="SMART" id="SM00174">
    <property type="entry name" value="RHO"/>
    <property type="match status" value="1"/>
</dbReference>
<dbReference type="PROSITE" id="PS51421">
    <property type="entry name" value="RAS"/>
    <property type="match status" value="1"/>
</dbReference>
<dbReference type="InterPro" id="IPR027417">
    <property type="entry name" value="P-loop_NTPase"/>
</dbReference>
<reference evidence="4 5" key="1">
    <citation type="journal article" date="2016" name="Sci. Rep.">
        <title>Draft genome sequencing and secretome analysis of fungal phytopathogen Ascochyta rabiei provides insight into the necrotrophic effector repertoire.</title>
        <authorList>
            <person name="Verma S."/>
            <person name="Gazara R.K."/>
            <person name="Nizam S."/>
            <person name="Parween S."/>
            <person name="Chattopadhyay D."/>
            <person name="Verma P.K."/>
        </authorList>
    </citation>
    <scope>NUCLEOTIDE SEQUENCE [LARGE SCALE GENOMIC DNA]</scope>
    <source>
        <strain evidence="4 5">ArDII</strain>
    </source>
</reference>
<keyword evidence="3" id="KW-0812">Transmembrane</keyword>
<dbReference type="NCBIfam" id="TIGR00231">
    <property type="entry name" value="small_GTP"/>
    <property type="match status" value="1"/>
</dbReference>
<dbReference type="CDD" id="cd01860">
    <property type="entry name" value="Rab5_related"/>
    <property type="match status" value="1"/>
</dbReference>